<evidence type="ECO:0000256" key="3">
    <source>
        <dbReference type="ARBA" id="ARBA00022737"/>
    </source>
</evidence>
<feature type="repeat" description="WD" evidence="4">
    <location>
        <begin position="342"/>
        <end position="375"/>
    </location>
</feature>
<evidence type="ECO:0000313" key="7">
    <source>
        <dbReference type="Proteomes" id="UP000053989"/>
    </source>
</evidence>
<dbReference type="GO" id="GO:0006364">
    <property type="term" value="P:rRNA processing"/>
    <property type="evidence" value="ECO:0007669"/>
    <property type="project" value="InterPro"/>
</dbReference>
<feature type="region of interest" description="Disordered" evidence="5">
    <location>
        <begin position="57"/>
        <end position="124"/>
    </location>
</feature>
<dbReference type="AlphaFoldDB" id="A0A0C3EI71"/>
<dbReference type="PANTHER" id="PTHR14091">
    <property type="entry name" value="PERIODIC TRYPTOPHAN PROTEIN 1"/>
    <property type="match status" value="1"/>
</dbReference>
<dbReference type="PRINTS" id="PR00320">
    <property type="entry name" value="GPROTEINBRPT"/>
</dbReference>
<dbReference type="InterPro" id="IPR001680">
    <property type="entry name" value="WD40_rpt"/>
</dbReference>
<feature type="region of interest" description="Disordered" evidence="5">
    <location>
        <begin position="262"/>
        <end position="285"/>
    </location>
</feature>
<accession>A0A0C3EI71</accession>
<dbReference type="EMBL" id="KN822012">
    <property type="protein sequence ID" value="KIM67596.1"/>
    <property type="molecule type" value="Genomic_DNA"/>
</dbReference>
<dbReference type="PANTHER" id="PTHR14091:SF0">
    <property type="entry name" value="PERIODIC TRYPTOPHAN PROTEIN 1 HOMOLOG"/>
    <property type="match status" value="1"/>
</dbReference>
<dbReference type="PROSITE" id="PS50294">
    <property type="entry name" value="WD_REPEATS_REGION"/>
    <property type="match status" value="1"/>
</dbReference>
<dbReference type="Pfam" id="PF00400">
    <property type="entry name" value="WD40"/>
    <property type="match status" value="3"/>
</dbReference>
<evidence type="ECO:0000256" key="5">
    <source>
        <dbReference type="SAM" id="MobiDB-lite"/>
    </source>
</evidence>
<dbReference type="InterPro" id="IPR020472">
    <property type="entry name" value="WD40_PAC1"/>
</dbReference>
<dbReference type="Proteomes" id="UP000053989">
    <property type="component" value="Unassembled WGS sequence"/>
</dbReference>
<proteinExistence type="predicted"/>
<dbReference type="SUPFAM" id="SSF50978">
    <property type="entry name" value="WD40 repeat-like"/>
    <property type="match status" value="1"/>
</dbReference>
<feature type="repeat" description="WD" evidence="4">
    <location>
        <begin position="287"/>
        <end position="322"/>
    </location>
</feature>
<dbReference type="InterPro" id="IPR019775">
    <property type="entry name" value="WD40_repeat_CS"/>
</dbReference>
<keyword evidence="1" id="KW-0597">Phosphoprotein</keyword>
<reference evidence="6 7" key="1">
    <citation type="submission" date="2014-04" db="EMBL/GenBank/DDBJ databases">
        <authorList>
            <consortium name="DOE Joint Genome Institute"/>
            <person name="Kuo A."/>
            <person name="Kohler A."/>
            <person name="Nagy L.G."/>
            <person name="Floudas D."/>
            <person name="Copeland A."/>
            <person name="Barry K.W."/>
            <person name="Cichocki N."/>
            <person name="Veneault-Fourrey C."/>
            <person name="LaButti K."/>
            <person name="Lindquist E.A."/>
            <person name="Lipzen A."/>
            <person name="Lundell T."/>
            <person name="Morin E."/>
            <person name="Murat C."/>
            <person name="Sun H."/>
            <person name="Tunlid A."/>
            <person name="Henrissat B."/>
            <person name="Grigoriev I.V."/>
            <person name="Hibbett D.S."/>
            <person name="Martin F."/>
            <person name="Nordberg H.P."/>
            <person name="Cantor M.N."/>
            <person name="Hua S.X."/>
        </authorList>
    </citation>
    <scope>NUCLEOTIDE SEQUENCE [LARGE SCALE GENOMIC DNA]</scope>
    <source>
        <strain evidence="6 7">Foug A</strain>
    </source>
</reference>
<feature type="compositionally biased region" description="Acidic residues" evidence="5">
    <location>
        <begin position="64"/>
        <end position="94"/>
    </location>
</feature>
<feature type="repeat" description="WD" evidence="4">
    <location>
        <begin position="435"/>
        <end position="470"/>
    </location>
</feature>
<reference evidence="7" key="2">
    <citation type="submission" date="2015-01" db="EMBL/GenBank/DDBJ databases">
        <title>Evolutionary Origins and Diversification of the Mycorrhizal Mutualists.</title>
        <authorList>
            <consortium name="DOE Joint Genome Institute"/>
            <consortium name="Mycorrhizal Genomics Consortium"/>
            <person name="Kohler A."/>
            <person name="Kuo A."/>
            <person name="Nagy L.G."/>
            <person name="Floudas D."/>
            <person name="Copeland A."/>
            <person name="Barry K.W."/>
            <person name="Cichocki N."/>
            <person name="Veneault-Fourrey C."/>
            <person name="LaButti K."/>
            <person name="Lindquist E.A."/>
            <person name="Lipzen A."/>
            <person name="Lundell T."/>
            <person name="Morin E."/>
            <person name="Murat C."/>
            <person name="Riley R."/>
            <person name="Ohm R."/>
            <person name="Sun H."/>
            <person name="Tunlid A."/>
            <person name="Henrissat B."/>
            <person name="Grigoriev I.V."/>
            <person name="Hibbett D.S."/>
            <person name="Martin F."/>
        </authorList>
    </citation>
    <scope>NUCLEOTIDE SEQUENCE [LARGE SCALE GENOMIC DNA]</scope>
    <source>
        <strain evidence="7">Foug A</strain>
    </source>
</reference>
<name>A0A0C3EI71_9AGAM</name>
<dbReference type="InterPro" id="IPR015943">
    <property type="entry name" value="WD40/YVTN_repeat-like_dom_sf"/>
</dbReference>
<evidence type="ECO:0000256" key="4">
    <source>
        <dbReference type="PROSITE-ProRule" id="PRU00221"/>
    </source>
</evidence>
<evidence type="ECO:0000256" key="2">
    <source>
        <dbReference type="ARBA" id="ARBA00022574"/>
    </source>
</evidence>
<evidence type="ECO:0000313" key="6">
    <source>
        <dbReference type="EMBL" id="KIM67596.1"/>
    </source>
</evidence>
<organism evidence="6 7">
    <name type="scientific">Scleroderma citrinum Foug A</name>
    <dbReference type="NCBI Taxonomy" id="1036808"/>
    <lineage>
        <taxon>Eukaryota</taxon>
        <taxon>Fungi</taxon>
        <taxon>Dikarya</taxon>
        <taxon>Basidiomycota</taxon>
        <taxon>Agaricomycotina</taxon>
        <taxon>Agaricomycetes</taxon>
        <taxon>Agaricomycetidae</taxon>
        <taxon>Boletales</taxon>
        <taxon>Sclerodermatineae</taxon>
        <taxon>Sclerodermataceae</taxon>
        <taxon>Scleroderma</taxon>
    </lineage>
</organism>
<feature type="region of interest" description="Disordered" evidence="5">
    <location>
        <begin position="545"/>
        <end position="569"/>
    </location>
</feature>
<evidence type="ECO:0000256" key="1">
    <source>
        <dbReference type="ARBA" id="ARBA00022553"/>
    </source>
</evidence>
<dbReference type="SMART" id="SM00320">
    <property type="entry name" value="WD40"/>
    <property type="match status" value="4"/>
</dbReference>
<protein>
    <submittedName>
        <fullName evidence="6">Uncharacterized protein</fullName>
    </submittedName>
</protein>
<keyword evidence="7" id="KW-1185">Reference proteome</keyword>
<dbReference type="PROSITE" id="PS00678">
    <property type="entry name" value="WD_REPEATS_1"/>
    <property type="match status" value="2"/>
</dbReference>
<dbReference type="PROSITE" id="PS50082">
    <property type="entry name" value="WD_REPEATS_2"/>
    <property type="match status" value="3"/>
</dbReference>
<dbReference type="FunCoup" id="A0A0C3EI71">
    <property type="interactions" value="915"/>
</dbReference>
<sequence>MSNLISCVAWVKRGVAAQHPHKYVLDENELGRVSALARIELEDARQELERAHKAAIKMGKGAEGEEADDHDEDQDDQEWVDEEDDSMAVDEEQPGENPSTKKDDLSQYNLDEYDNDEPEAGFGPFSNIKGLTFYRDNADDPYITLKEDPEDDEREDLEVLPTDNLIVAAKTEDEVSQLEIYVYDESQENLYVHHDLMLPNFPLCLEWLDFPPTSSSIMPTDGPAKFGNYIAVGTMDPEIEIWSLDIIESMYPDMVLGRPDKTAAHVPVPAGTGKKKRKKAKHRPSSCAHHVDAVLGLSWNKTHRHMLASASADRTVKLWDLSRTPVPDGEGTGESVPAIRSFDVHKDKVQAVQWNEKEPTVLLSGGYDRTVRVFDSRAPDTGVGAVLGADVEAVRWDHWESHAFFVSLENGLVLNFDARTLPTDLKSPSPARFTISAHDGAASALDVSAQLRGCICTGGADKVVKVWNIDQTEGGKPSVSMVASRDMEVGKVFSAVFSPDDPLTIAAAGSKAKLQIWDVGANMGARKALASKFAEAGKNLKEKEGSGLIGVVSDDEGDSGGEGGDDDDP</sequence>
<dbReference type="GO" id="GO:0005634">
    <property type="term" value="C:nucleus"/>
    <property type="evidence" value="ECO:0007669"/>
    <property type="project" value="TreeGrafter"/>
</dbReference>
<gene>
    <name evidence="6" type="ORF">SCLCIDRAFT_1210242</name>
</gene>
<dbReference type="OrthoDB" id="270624at2759"/>
<feature type="compositionally biased region" description="Basic residues" evidence="5">
    <location>
        <begin position="273"/>
        <end position="284"/>
    </location>
</feature>
<keyword evidence="2 4" id="KW-0853">WD repeat</keyword>
<dbReference type="Gene3D" id="2.130.10.10">
    <property type="entry name" value="YVTN repeat-like/Quinoprotein amine dehydrogenase"/>
    <property type="match status" value="1"/>
</dbReference>
<dbReference type="InParanoid" id="A0A0C3EI71"/>
<dbReference type="InterPro" id="IPR036322">
    <property type="entry name" value="WD40_repeat_dom_sf"/>
</dbReference>
<keyword evidence="3" id="KW-0677">Repeat</keyword>
<dbReference type="STRING" id="1036808.A0A0C3EI71"/>
<dbReference type="InterPro" id="IPR044285">
    <property type="entry name" value="PWP1"/>
</dbReference>
<dbReference type="HOGENOM" id="CLU_023867_0_1_1"/>
<feature type="compositionally biased region" description="Acidic residues" evidence="5">
    <location>
        <begin position="553"/>
        <end position="569"/>
    </location>
</feature>